<dbReference type="InterPro" id="IPR050469">
    <property type="entry name" value="Diguanylate_Cyclase"/>
</dbReference>
<dbReference type="Pfam" id="PF21118">
    <property type="entry name" value="DosC_2nd"/>
    <property type="match status" value="1"/>
</dbReference>
<feature type="domain" description="GGDEF" evidence="3">
    <location>
        <begin position="324"/>
        <end position="455"/>
    </location>
</feature>
<evidence type="ECO:0000256" key="1">
    <source>
        <dbReference type="ARBA" id="ARBA00012528"/>
    </source>
</evidence>
<dbReference type="PROSITE" id="PS50887">
    <property type="entry name" value="GGDEF"/>
    <property type="match status" value="1"/>
</dbReference>
<evidence type="ECO:0000313" key="4">
    <source>
        <dbReference type="EMBL" id="QLF69691.1"/>
    </source>
</evidence>
<dbReference type="PANTHER" id="PTHR45138">
    <property type="entry name" value="REGULATORY COMPONENTS OF SENSORY TRANSDUCTION SYSTEM"/>
    <property type="match status" value="1"/>
</dbReference>
<dbReference type="InterPro" id="IPR048442">
    <property type="entry name" value="DosC_2nd"/>
</dbReference>
<dbReference type="SUPFAM" id="SSF55073">
    <property type="entry name" value="Nucleotide cyclase"/>
    <property type="match status" value="1"/>
</dbReference>
<dbReference type="Gene3D" id="3.30.70.270">
    <property type="match status" value="1"/>
</dbReference>
<dbReference type="EMBL" id="CP058350">
    <property type="protein sequence ID" value="QLF69691.1"/>
    <property type="molecule type" value="Genomic_DNA"/>
</dbReference>
<gene>
    <name evidence="4" type="ORF">FE840_009125</name>
</gene>
<dbReference type="InterPro" id="IPR043128">
    <property type="entry name" value="Rev_trsase/Diguanyl_cyclase"/>
</dbReference>
<dbReference type="RefSeq" id="WP_171033620.1">
    <property type="nucleotide sequence ID" value="NZ_CP058350.1"/>
</dbReference>
<dbReference type="InterPro" id="IPR000160">
    <property type="entry name" value="GGDEF_dom"/>
</dbReference>
<dbReference type="CDD" id="cd01949">
    <property type="entry name" value="GGDEF"/>
    <property type="match status" value="1"/>
</dbReference>
<dbReference type="Gene3D" id="1.10.490.10">
    <property type="entry name" value="Globins"/>
    <property type="match status" value="1"/>
</dbReference>
<name>A0ABX6QN14_9HYPH</name>
<sequence length="455" mass="51906">MRVQSRIESELKTLLSTTPVTLRNQARAIANQHMETLQDFYFHLILVDEDLRQFVTESHGETVIKQNFSQWLLAVLQHEQETVGSFIKDQQATGEMFARIGLPAHSLSRSLRRLKLWFFDRLVECRMGEESLHQAVRYVSGLFDLALEVREISYHQGVVANSKIHESYRHHLLGQNLAMERERQRAALMEWSHNLLSARYRGRPISLLPRLAKSEFGLWVQHKANILFDQDPKIDLVKFAMRKIDDEIVPSMERLDPQDNQTAARHAAMLEDEISVIKHTLGALFEMHLQMEAGRDPLTHLHTRRFLPSVLAREIQLHRSSAGEGFCVLLLDIDHFKQINDTHGHQLGDEALRQVASTLVAAVRQTDFVFRYGGEEFLIVVVESAEQGGLRVAEMIRRKIMEIVLAGADGRAFSPTVSIGVAAYGGEVDYEQLLKRADTALYRAKETGRNRVCSG</sequence>
<evidence type="ECO:0000259" key="3">
    <source>
        <dbReference type="PROSITE" id="PS50887"/>
    </source>
</evidence>
<proteinExistence type="predicted"/>
<dbReference type="SMART" id="SM00267">
    <property type="entry name" value="GGDEF"/>
    <property type="match status" value="1"/>
</dbReference>
<keyword evidence="5" id="KW-1185">Reference proteome</keyword>
<dbReference type="PANTHER" id="PTHR45138:SF9">
    <property type="entry name" value="DIGUANYLATE CYCLASE DGCM-RELATED"/>
    <property type="match status" value="1"/>
</dbReference>
<accession>A0ABX6QN14</accession>
<dbReference type="Pfam" id="PF00990">
    <property type="entry name" value="GGDEF"/>
    <property type="match status" value="1"/>
</dbReference>
<dbReference type="Pfam" id="PF11563">
    <property type="entry name" value="Protoglobin"/>
    <property type="match status" value="1"/>
</dbReference>
<dbReference type="NCBIfam" id="TIGR00254">
    <property type="entry name" value="GGDEF"/>
    <property type="match status" value="1"/>
</dbReference>
<evidence type="ECO:0000256" key="2">
    <source>
        <dbReference type="ARBA" id="ARBA00034247"/>
    </source>
</evidence>
<dbReference type="Proteomes" id="UP000308530">
    <property type="component" value="Chromosome"/>
</dbReference>
<protein>
    <recommendedName>
        <fullName evidence="1">diguanylate cyclase</fullName>
        <ecNumber evidence="1">2.7.7.65</ecNumber>
    </recommendedName>
</protein>
<organism evidence="4 5">
    <name type="scientific">Peteryoungia desertarenae</name>
    <dbReference type="NCBI Taxonomy" id="1813451"/>
    <lineage>
        <taxon>Bacteria</taxon>
        <taxon>Pseudomonadati</taxon>
        <taxon>Pseudomonadota</taxon>
        <taxon>Alphaproteobacteria</taxon>
        <taxon>Hyphomicrobiales</taxon>
        <taxon>Rhizobiaceae</taxon>
        <taxon>Peteryoungia</taxon>
    </lineage>
</organism>
<dbReference type="InterPro" id="IPR044398">
    <property type="entry name" value="Globin-sensor_dom"/>
</dbReference>
<evidence type="ECO:0000313" key="5">
    <source>
        <dbReference type="Proteomes" id="UP000308530"/>
    </source>
</evidence>
<reference evidence="4 5" key="1">
    <citation type="submission" date="2020-06" db="EMBL/GenBank/DDBJ databases">
        <title>Genome sequence of Rhizobium sp strain ADMK78.</title>
        <authorList>
            <person name="Rahi P."/>
        </authorList>
    </citation>
    <scope>NUCLEOTIDE SEQUENCE [LARGE SCALE GENOMIC DNA]</scope>
    <source>
        <strain evidence="4 5">ADMK78</strain>
    </source>
</reference>
<dbReference type="EC" id="2.7.7.65" evidence="1"/>
<comment type="catalytic activity">
    <reaction evidence="2">
        <text>2 GTP = 3',3'-c-di-GMP + 2 diphosphate</text>
        <dbReference type="Rhea" id="RHEA:24898"/>
        <dbReference type="ChEBI" id="CHEBI:33019"/>
        <dbReference type="ChEBI" id="CHEBI:37565"/>
        <dbReference type="ChEBI" id="CHEBI:58805"/>
        <dbReference type="EC" id="2.7.7.65"/>
    </reaction>
</comment>
<dbReference type="InterPro" id="IPR029787">
    <property type="entry name" value="Nucleotide_cyclase"/>
</dbReference>
<dbReference type="InterPro" id="IPR012292">
    <property type="entry name" value="Globin/Proto"/>
</dbReference>